<feature type="transmembrane region" description="Helical" evidence="1">
    <location>
        <begin position="153"/>
        <end position="174"/>
    </location>
</feature>
<feature type="transmembrane region" description="Helical" evidence="1">
    <location>
        <begin position="70"/>
        <end position="89"/>
    </location>
</feature>
<keyword evidence="1" id="KW-0472">Membrane</keyword>
<accession>A0ABY5JYB7</accession>
<evidence type="ECO:0000256" key="1">
    <source>
        <dbReference type="SAM" id="Phobius"/>
    </source>
</evidence>
<proteinExistence type="predicted"/>
<keyword evidence="3" id="KW-1185">Reference proteome</keyword>
<evidence type="ECO:0000313" key="3">
    <source>
        <dbReference type="Proteomes" id="UP001059773"/>
    </source>
</evidence>
<protein>
    <submittedName>
        <fullName evidence="2">DUF443 domain-containing protein</fullName>
    </submittedName>
</protein>
<dbReference type="EMBL" id="CP101914">
    <property type="protein sequence ID" value="UUI05220.1"/>
    <property type="molecule type" value="Genomic_DNA"/>
</dbReference>
<feature type="transmembrane region" description="Helical" evidence="1">
    <location>
        <begin position="180"/>
        <end position="196"/>
    </location>
</feature>
<dbReference type="Pfam" id="PF04276">
    <property type="entry name" value="DUF443"/>
    <property type="match status" value="1"/>
</dbReference>
<dbReference type="NCBIfam" id="TIGR01218">
    <property type="entry name" value="Gpos_tandem_5TM"/>
    <property type="match status" value="1"/>
</dbReference>
<feature type="transmembrane region" description="Helical" evidence="1">
    <location>
        <begin position="101"/>
        <end position="121"/>
    </location>
</feature>
<organism evidence="2 3">
    <name type="scientific">Oceanobacillus jeddahense</name>
    <dbReference type="NCBI Taxonomy" id="1462527"/>
    <lineage>
        <taxon>Bacteria</taxon>
        <taxon>Bacillati</taxon>
        <taxon>Bacillota</taxon>
        <taxon>Bacilli</taxon>
        <taxon>Bacillales</taxon>
        <taxon>Bacillaceae</taxon>
        <taxon>Oceanobacillus</taxon>
    </lineage>
</organism>
<gene>
    <name evidence="2" type="ORF">NP439_11495</name>
</gene>
<dbReference type="Proteomes" id="UP001059773">
    <property type="component" value="Chromosome"/>
</dbReference>
<name>A0ABY5JYB7_9BACI</name>
<evidence type="ECO:0000313" key="2">
    <source>
        <dbReference type="EMBL" id="UUI05220.1"/>
    </source>
</evidence>
<dbReference type="InterPro" id="IPR005915">
    <property type="entry name" value="Tandem_5TM"/>
</dbReference>
<dbReference type="RefSeq" id="WP_256710108.1">
    <property type="nucleotide sequence ID" value="NZ_CP101914.1"/>
</dbReference>
<keyword evidence="1" id="KW-0812">Transmembrane</keyword>
<keyword evidence="1" id="KW-1133">Transmembrane helix</keyword>
<sequence>MKSEVKHLANNERYRILIIDGETYIIDIESSFWKIIFPFFFWMVPNSIFKVEDQEIVEQLQTETMEKKGILGVTSIAGGSYAVAISLAPLMEYFNVPMSPIVNTGLMLLAIILVGIWFGILRRHRKQKMYEVIELEKMPEKKLWITPSSIKHFLYVVFAYVFLIALDIFAFWAYVETKNVVVLIIASGFLFLFLITNRKTIREGYVTVKIKN</sequence>
<reference evidence="2" key="1">
    <citation type="submission" date="2022-07" db="EMBL/GenBank/DDBJ databases">
        <title>FELIX.</title>
        <authorList>
            <person name="Wan K.H."/>
            <person name="Park S."/>
            <person name="Lawrence Q."/>
            <person name="Eichenberger J.P."/>
            <person name="Booth B.W."/>
            <person name="Piaggio A.J."/>
            <person name="Chandler J.C."/>
            <person name="Franklin A.B."/>
            <person name="Celniker S.E."/>
        </authorList>
    </citation>
    <scope>NUCLEOTIDE SEQUENCE</scope>
    <source>
        <strain evidence="2">QA-1986 374</strain>
    </source>
</reference>